<evidence type="ECO:0000313" key="12">
    <source>
        <dbReference type="Proteomes" id="UP000261032"/>
    </source>
</evidence>
<dbReference type="Pfam" id="PF03734">
    <property type="entry name" value="YkuD"/>
    <property type="match status" value="1"/>
</dbReference>
<feature type="active site" description="Proton donor/acceptor" evidence="6">
    <location>
        <position position="454"/>
    </location>
</feature>
<keyword evidence="5 6" id="KW-0961">Cell wall biogenesis/degradation</keyword>
<dbReference type="GO" id="GO:0016740">
    <property type="term" value="F:transferase activity"/>
    <property type="evidence" value="ECO:0007669"/>
    <property type="project" value="UniProtKB-KW"/>
</dbReference>
<comment type="caution">
    <text evidence="11">The sequence shown here is derived from an EMBL/GenBank/DDBJ whole genome shotgun (WGS) entry which is preliminary data.</text>
</comment>
<evidence type="ECO:0000259" key="9">
    <source>
        <dbReference type="PROSITE" id="PS52029"/>
    </source>
</evidence>
<evidence type="ECO:0000313" key="10">
    <source>
        <dbReference type="EMBL" id="MDB7083514.1"/>
    </source>
</evidence>
<protein>
    <submittedName>
        <fullName evidence="10">Peptidoglycan binding domain-containing protein</fullName>
    </submittedName>
</protein>
<organism evidence="11 12">
    <name type="scientific">Thomasclavelia ramosa</name>
    <dbReference type="NCBI Taxonomy" id="1547"/>
    <lineage>
        <taxon>Bacteria</taxon>
        <taxon>Bacillati</taxon>
        <taxon>Bacillota</taxon>
        <taxon>Erysipelotrichia</taxon>
        <taxon>Erysipelotrichales</taxon>
        <taxon>Coprobacillaceae</taxon>
        <taxon>Thomasclavelia</taxon>
    </lineage>
</organism>
<sequence length="501" mass="55452">MDKQEENMSNTNDTIESKQKSEMTKKVRSGEKTGVQKKIIIIGILVSLLVIIYLIGSFYFNKKFLSGTYINDINVSGLTLTEANEKLAEQIDARSLKLIFNDEATETVSGSECGVRYNSNNNVKNILKKQNSFGWIGAYFNKSKNVVNDLAEVDETVLRAKVASLGHLQEEVQVAPVDAKVEYLNNEFTITNEVNGSTIDQEKLISEIKLAFSEGKESLNLTEKKCYVEPAVKANDAKLQNLLDAARKYASAAITYKTRSGDVVLDGSTLVTWLSIDESGNYYRDDAVFKEKVTDFVGSLAKKINSVGGSRTFVGANNRTITVSGGNYGLRLQNSKEISGLLEDIYANKVGVRTPVTTGREASSDNGGLGDTFVEIDLSGQHMWYHKNGQIVLESDIVSGTYNIADRRTPAGAYYLYNKERNRVLRGTKLPDGTWPYETPVSYWMPFNKGIGLHDSSSWRSKWGGTIYMNNGSHGCINLPTGIASQLYNSIEVNCPVVCYY</sequence>
<keyword evidence="3 6" id="KW-0133">Cell shape</keyword>
<dbReference type="InterPro" id="IPR022029">
    <property type="entry name" value="YoaR-like_PG-bd"/>
</dbReference>
<evidence type="ECO:0000256" key="7">
    <source>
        <dbReference type="SAM" id="MobiDB-lite"/>
    </source>
</evidence>
<dbReference type="RefSeq" id="WP_009009491.1">
    <property type="nucleotide sequence ID" value="NZ_CAXMZE010000002.1"/>
</dbReference>
<dbReference type="CDD" id="cd16913">
    <property type="entry name" value="YkuD_like"/>
    <property type="match status" value="1"/>
</dbReference>
<reference evidence="10" key="2">
    <citation type="submission" date="2023-01" db="EMBL/GenBank/DDBJ databases">
        <title>Human gut microbiome strain richness.</title>
        <authorList>
            <person name="Chen-Liaw A."/>
        </authorList>
    </citation>
    <scope>NUCLEOTIDE SEQUENCE</scope>
    <source>
        <strain evidence="10">1001217st2_G6_1001217B_191108</strain>
    </source>
</reference>
<dbReference type="Gene3D" id="2.40.440.10">
    <property type="entry name" value="L,D-transpeptidase catalytic domain-like"/>
    <property type="match status" value="1"/>
</dbReference>
<keyword evidence="8" id="KW-0472">Membrane</keyword>
<dbReference type="InterPro" id="IPR050979">
    <property type="entry name" value="LD-transpeptidase"/>
</dbReference>
<dbReference type="Pfam" id="PF12229">
    <property type="entry name" value="PG_binding_4"/>
    <property type="match status" value="1"/>
</dbReference>
<feature type="region of interest" description="Disordered" evidence="7">
    <location>
        <begin position="1"/>
        <end position="29"/>
    </location>
</feature>
<reference evidence="11 12" key="1">
    <citation type="submission" date="2018-08" db="EMBL/GenBank/DDBJ databases">
        <title>A genome reference for cultivated species of the human gut microbiota.</title>
        <authorList>
            <person name="Zou Y."/>
            <person name="Xue W."/>
            <person name="Luo G."/>
        </authorList>
    </citation>
    <scope>NUCLEOTIDE SEQUENCE [LARGE SCALE GENOMIC DNA]</scope>
    <source>
        <strain evidence="11 12">OM06-4</strain>
    </source>
</reference>
<keyword evidence="8" id="KW-0812">Transmembrane</keyword>
<name>A0A3E3ECQ8_9FIRM</name>
<evidence type="ECO:0000256" key="8">
    <source>
        <dbReference type="SAM" id="Phobius"/>
    </source>
</evidence>
<keyword evidence="8" id="KW-1133">Transmembrane helix</keyword>
<dbReference type="EMBL" id="QUSL01000013">
    <property type="protein sequence ID" value="RGD85065.1"/>
    <property type="molecule type" value="Genomic_DNA"/>
</dbReference>
<evidence type="ECO:0000256" key="1">
    <source>
        <dbReference type="ARBA" id="ARBA00004752"/>
    </source>
</evidence>
<dbReference type="InterPro" id="IPR038054">
    <property type="entry name" value="LD_TPept-like_central_sf"/>
</dbReference>
<evidence type="ECO:0000256" key="3">
    <source>
        <dbReference type="ARBA" id="ARBA00022960"/>
    </source>
</evidence>
<gene>
    <name evidence="11" type="ORF">DXB93_09770</name>
    <name evidence="10" type="ORF">PM738_06860</name>
</gene>
<dbReference type="GO" id="GO:0071555">
    <property type="term" value="P:cell wall organization"/>
    <property type="evidence" value="ECO:0007669"/>
    <property type="project" value="UniProtKB-UniRule"/>
</dbReference>
<accession>A0A3E3ECQ8</accession>
<evidence type="ECO:0000256" key="4">
    <source>
        <dbReference type="ARBA" id="ARBA00022984"/>
    </source>
</evidence>
<dbReference type="InterPro" id="IPR005490">
    <property type="entry name" value="LD_TPept_cat_dom"/>
</dbReference>
<dbReference type="SUPFAM" id="SSF143985">
    <property type="entry name" value="L,D-transpeptidase pre-catalytic domain-like"/>
    <property type="match status" value="1"/>
</dbReference>
<dbReference type="GO" id="GO:0071972">
    <property type="term" value="F:peptidoglycan L,D-transpeptidase activity"/>
    <property type="evidence" value="ECO:0007669"/>
    <property type="project" value="TreeGrafter"/>
</dbReference>
<evidence type="ECO:0000256" key="2">
    <source>
        <dbReference type="ARBA" id="ARBA00022679"/>
    </source>
</evidence>
<dbReference type="Proteomes" id="UP000261032">
    <property type="component" value="Unassembled WGS sequence"/>
</dbReference>
<feature type="compositionally biased region" description="Basic and acidic residues" evidence="7">
    <location>
        <begin position="15"/>
        <end position="29"/>
    </location>
</feature>
<dbReference type="PANTHER" id="PTHR30582">
    <property type="entry name" value="L,D-TRANSPEPTIDASE"/>
    <property type="match status" value="1"/>
</dbReference>
<evidence type="ECO:0000256" key="6">
    <source>
        <dbReference type="PROSITE-ProRule" id="PRU01373"/>
    </source>
</evidence>
<feature type="transmembrane region" description="Helical" evidence="8">
    <location>
        <begin position="39"/>
        <end position="60"/>
    </location>
</feature>
<keyword evidence="2" id="KW-0808">Transferase</keyword>
<dbReference type="Gene3D" id="3.10.20.800">
    <property type="match status" value="1"/>
</dbReference>
<evidence type="ECO:0000313" key="11">
    <source>
        <dbReference type="EMBL" id="RGD85065.1"/>
    </source>
</evidence>
<dbReference type="GO" id="GO:0005576">
    <property type="term" value="C:extracellular region"/>
    <property type="evidence" value="ECO:0007669"/>
    <property type="project" value="TreeGrafter"/>
</dbReference>
<dbReference type="PROSITE" id="PS52029">
    <property type="entry name" value="LD_TPASE"/>
    <property type="match status" value="1"/>
</dbReference>
<dbReference type="GO" id="GO:0018104">
    <property type="term" value="P:peptidoglycan-protein cross-linking"/>
    <property type="evidence" value="ECO:0007669"/>
    <property type="project" value="TreeGrafter"/>
</dbReference>
<dbReference type="EMBL" id="JAQLKE010000008">
    <property type="protein sequence ID" value="MDB7083514.1"/>
    <property type="molecule type" value="Genomic_DNA"/>
</dbReference>
<dbReference type="PANTHER" id="PTHR30582:SF33">
    <property type="entry name" value="EXPORTED PROTEIN"/>
    <property type="match status" value="1"/>
</dbReference>
<dbReference type="UniPathway" id="UPA00219"/>
<comment type="pathway">
    <text evidence="1 6">Cell wall biogenesis; peptidoglycan biosynthesis.</text>
</comment>
<keyword evidence="4 6" id="KW-0573">Peptidoglycan synthesis</keyword>
<dbReference type="AlphaFoldDB" id="A0A3E3ECQ8"/>
<dbReference type="InterPro" id="IPR038063">
    <property type="entry name" value="Transpep_catalytic_dom"/>
</dbReference>
<proteinExistence type="predicted"/>
<dbReference type="Proteomes" id="UP001211987">
    <property type="component" value="Unassembled WGS sequence"/>
</dbReference>
<feature type="domain" description="L,D-TPase catalytic" evidence="9">
    <location>
        <begin position="372"/>
        <end position="500"/>
    </location>
</feature>
<dbReference type="GO" id="GO:0008360">
    <property type="term" value="P:regulation of cell shape"/>
    <property type="evidence" value="ECO:0007669"/>
    <property type="project" value="UniProtKB-UniRule"/>
</dbReference>
<dbReference type="SUPFAM" id="SSF141523">
    <property type="entry name" value="L,D-transpeptidase catalytic domain-like"/>
    <property type="match status" value="1"/>
</dbReference>
<evidence type="ECO:0000256" key="5">
    <source>
        <dbReference type="ARBA" id="ARBA00023316"/>
    </source>
</evidence>
<feature type="active site" description="Nucleophile" evidence="6">
    <location>
        <position position="476"/>
    </location>
</feature>